<dbReference type="AlphaFoldDB" id="A0A059BBN0"/>
<reference evidence="2" key="1">
    <citation type="submission" date="2013-07" db="EMBL/GenBank/DDBJ databases">
        <title>The genome of Eucalyptus grandis.</title>
        <authorList>
            <person name="Schmutz J."/>
            <person name="Hayes R."/>
            <person name="Myburg A."/>
            <person name="Tuskan G."/>
            <person name="Grattapaglia D."/>
            <person name="Rokhsar D.S."/>
        </authorList>
    </citation>
    <scope>NUCLEOTIDE SEQUENCE</scope>
    <source>
        <tissue evidence="2">Leaf extractions</tissue>
    </source>
</reference>
<dbReference type="PANTHER" id="PTHR35109:SF1">
    <property type="entry name" value="GLUTAMATE RACEMASE"/>
    <property type="match status" value="1"/>
</dbReference>
<dbReference type="Gramene" id="KCW63642">
    <property type="protein sequence ID" value="KCW63642"/>
    <property type="gene ID" value="EUGRSUZ_G01281"/>
</dbReference>
<evidence type="ECO:0000256" key="1">
    <source>
        <dbReference type="SAM" id="MobiDB-lite"/>
    </source>
</evidence>
<proteinExistence type="predicted"/>
<accession>A0A059BBN0</accession>
<protein>
    <submittedName>
        <fullName evidence="2">Uncharacterized protein</fullName>
    </submittedName>
</protein>
<organism evidence="2">
    <name type="scientific">Eucalyptus grandis</name>
    <name type="common">Flooded gum</name>
    <dbReference type="NCBI Taxonomy" id="71139"/>
    <lineage>
        <taxon>Eukaryota</taxon>
        <taxon>Viridiplantae</taxon>
        <taxon>Streptophyta</taxon>
        <taxon>Embryophyta</taxon>
        <taxon>Tracheophyta</taxon>
        <taxon>Spermatophyta</taxon>
        <taxon>Magnoliopsida</taxon>
        <taxon>eudicotyledons</taxon>
        <taxon>Gunneridae</taxon>
        <taxon>Pentapetalae</taxon>
        <taxon>rosids</taxon>
        <taxon>malvids</taxon>
        <taxon>Myrtales</taxon>
        <taxon>Myrtaceae</taxon>
        <taxon>Myrtoideae</taxon>
        <taxon>Eucalypteae</taxon>
        <taxon>Eucalyptus</taxon>
    </lineage>
</organism>
<dbReference type="PANTHER" id="PTHR35109">
    <property type="entry name" value="GLUTAMATE RACEMASE"/>
    <property type="match status" value="1"/>
</dbReference>
<evidence type="ECO:0000313" key="2">
    <source>
        <dbReference type="EMBL" id="KCW63642.1"/>
    </source>
</evidence>
<gene>
    <name evidence="2" type="ORF">EUGRSUZ_G01281</name>
</gene>
<name>A0A059BBN0_EUCGR</name>
<dbReference type="EMBL" id="KK198759">
    <property type="protein sequence ID" value="KCW63642.1"/>
    <property type="molecule type" value="Genomic_DNA"/>
</dbReference>
<dbReference type="InParanoid" id="A0A059BBN0"/>
<feature type="region of interest" description="Disordered" evidence="1">
    <location>
        <begin position="22"/>
        <end position="59"/>
    </location>
</feature>
<sequence length="92" mass="10359">MEATAVNTKLFSLRQAKRTSALTMTKKLEKSEPQMSGGDQVDEPDEDRQCSVPHPRTGIFVPRGQERVVDNIPEGAVSFCQAFWYRSVEEVD</sequence>